<proteinExistence type="predicted"/>
<dbReference type="Proteomes" id="UP000799423">
    <property type="component" value="Unassembled WGS sequence"/>
</dbReference>
<protein>
    <submittedName>
        <fullName evidence="1">Uncharacterized protein</fullName>
    </submittedName>
</protein>
<evidence type="ECO:0000313" key="2">
    <source>
        <dbReference type="Proteomes" id="UP000799423"/>
    </source>
</evidence>
<dbReference type="EMBL" id="MU006296">
    <property type="protein sequence ID" value="KAF2853314.1"/>
    <property type="molecule type" value="Genomic_DNA"/>
</dbReference>
<gene>
    <name evidence="1" type="ORF">T440DRAFT_323681</name>
</gene>
<dbReference type="AlphaFoldDB" id="A0A6A7BD20"/>
<accession>A0A6A7BD20</accession>
<reference evidence="1" key="1">
    <citation type="submission" date="2020-01" db="EMBL/GenBank/DDBJ databases">
        <authorList>
            <consortium name="DOE Joint Genome Institute"/>
            <person name="Haridas S."/>
            <person name="Albert R."/>
            <person name="Binder M."/>
            <person name="Bloem J."/>
            <person name="Labutti K."/>
            <person name="Salamov A."/>
            <person name="Andreopoulos B."/>
            <person name="Baker S.E."/>
            <person name="Barry K."/>
            <person name="Bills G."/>
            <person name="Bluhm B.H."/>
            <person name="Cannon C."/>
            <person name="Castanera R."/>
            <person name="Culley D.E."/>
            <person name="Daum C."/>
            <person name="Ezra D."/>
            <person name="Gonzalez J.B."/>
            <person name="Henrissat B."/>
            <person name="Kuo A."/>
            <person name="Liang C."/>
            <person name="Lipzen A."/>
            <person name="Lutzoni F."/>
            <person name="Magnuson J."/>
            <person name="Mondo S."/>
            <person name="Nolan M."/>
            <person name="Ohm R."/>
            <person name="Pangilinan J."/>
            <person name="Park H.-J."/>
            <person name="Ramirez L."/>
            <person name="Alfaro M."/>
            <person name="Sun H."/>
            <person name="Tritt A."/>
            <person name="Yoshinaga Y."/>
            <person name="Zwiers L.-H."/>
            <person name="Turgeon B.G."/>
            <person name="Goodwin S.B."/>
            <person name="Spatafora J.W."/>
            <person name="Crous P.W."/>
            <person name="Grigoriev I.V."/>
        </authorList>
    </citation>
    <scope>NUCLEOTIDE SEQUENCE</scope>
    <source>
        <strain evidence="1">IPT5</strain>
    </source>
</reference>
<name>A0A6A7BD20_9PLEO</name>
<evidence type="ECO:0000313" key="1">
    <source>
        <dbReference type="EMBL" id="KAF2853314.1"/>
    </source>
</evidence>
<organism evidence="1 2">
    <name type="scientific">Plenodomus tracheiphilus IPT5</name>
    <dbReference type="NCBI Taxonomy" id="1408161"/>
    <lineage>
        <taxon>Eukaryota</taxon>
        <taxon>Fungi</taxon>
        <taxon>Dikarya</taxon>
        <taxon>Ascomycota</taxon>
        <taxon>Pezizomycotina</taxon>
        <taxon>Dothideomycetes</taxon>
        <taxon>Pleosporomycetidae</taxon>
        <taxon>Pleosporales</taxon>
        <taxon>Pleosporineae</taxon>
        <taxon>Leptosphaeriaceae</taxon>
        <taxon>Plenodomus</taxon>
    </lineage>
</organism>
<sequence length="153" mass="16723">MHMHLHLHTPNTHSLQTSLWHGCIRLTRVSCAVPVAASPHRLQRPRAETQSAPSWPPALLPTEHGGLTLRCSIERAKTAAIWESRLAATCAEGTVSLCGLPSPSHHHHHPPLCQHTYCTYTVHCTQLEASVSVGQRQSAEHQQRGSCAPAQPP</sequence>
<keyword evidence="2" id="KW-1185">Reference proteome</keyword>